<dbReference type="PANTHER" id="PTHR24421">
    <property type="entry name" value="NITRATE/NITRITE SENSOR PROTEIN NARX-RELATED"/>
    <property type="match status" value="1"/>
</dbReference>
<keyword evidence="5" id="KW-1133">Transmembrane helix</keyword>
<dbReference type="Gene3D" id="3.30.565.10">
    <property type="entry name" value="Histidine kinase-like ATPase, C-terminal domain"/>
    <property type="match status" value="1"/>
</dbReference>
<dbReference type="SUPFAM" id="SSF55874">
    <property type="entry name" value="ATPase domain of HSP90 chaperone/DNA topoisomerase II/histidine kinase"/>
    <property type="match status" value="1"/>
</dbReference>
<evidence type="ECO:0000256" key="6">
    <source>
        <dbReference type="SAM" id="SignalP"/>
    </source>
</evidence>
<feature type="signal peptide" evidence="6">
    <location>
        <begin position="1"/>
        <end position="22"/>
    </location>
</feature>
<evidence type="ECO:0000256" key="5">
    <source>
        <dbReference type="SAM" id="Phobius"/>
    </source>
</evidence>
<dbReference type="InterPro" id="IPR015943">
    <property type="entry name" value="WD40/YVTN_repeat-like_dom_sf"/>
</dbReference>
<evidence type="ECO:0000256" key="2">
    <source>
        <dbReference type="ARBA" id="ARBA00022777"/>
    </source>
</evidence>
<evidence type="ECO:0000256" key="3">
    <source>
        <dbReference type="ARBA" id="ARBA00023012"/>
    </source>
</evidence>
<dbReference type="Pfam" id="PF07730">
    <property type="entry name" value="HisKA_3"/>
    <property type="match status" value="1"/>
</dbReference>
<dbReference type="Pfam" id="PF02518">
    <property type="entry name" value="HATPase_c"/>
    <property type="match status" value="1"/>
</dbReference>
<dbReference type="InterPro" id="IPR013783">
    <property type="entry name" value="Ig-like_fold"/>
</dbReference>
<feature type="domain" description="Histidine kinase" evidence="7">
    <location>
        <begin position="826"/>
        <end position="1020"/>
    </location>
</feature>
<dbReference type="InterPro" id="IPR050482">
    <property type="entry name" value="Sensor_HK_TwoCompSys"/>
</dbReference>
<dbReference type="InterPro" id="IPR011123">
    <property type="entry name" value="Y_Y_Y"/>
</dbReference>
<organism evidence="8 9">
    <name type="scientific">Spirosoma taeanense</name>
    <dbReference type="NCBI Taxonomy" id="2735870"/>
    <lineage>
        <taxon>Bacteria</taxon>
        <taxon>Pseudomonadati</taxon>
        <taxon>Bacteroidota</taxon>
        <taxon>Cytophagia</taxon>
        <taxon>Cytophagales</taxon>
        <taxon>Cytophagaceae</taxon>
        <taxon>Spirosoma</taxon>
    </lineage>
</organism>
<dbReference type="GO" id="GO:0016020">
    <property type="term" value="C:membrane"/>
    <property type="evidence" value="ECO:0007669"/>
    <property type="project" value="InterPro"/>
</dbReference>
<keyword evidence="5" id="KW-0472">Membrane</keyword>
<evidence type="ECO:0000256" key="4">
    <source>
        <dbReference type="SAM" id="MobiDB-lite"/>
    </source>
</evidence>
<feature type="chain" id="PRO_5026702872" description="Histidine kinase domain-containing protein" evidence="6">
    <location>
        <begin position="23"/>
        <end position="1033"/>
    </location>
</feature>
<dbReference type="Gene3D" id="2.130.10.10">
    <property type="entry name" value="YVTN repeat-like/Quinoprotein amine dehydrogenase"/>
    <property type="match status" value="2"/>
</dbReference>
<dbReference type="Gene3D" id="2.60.40.10">
    <property type="entry name" value="Immunoglobulins"/>
    <property type="match status" value="1"/>
</dbReference>
<evidence type="ECO:0000313" key="8">
    <source>
        <dbReference type="EMBL" id="QJW91372.1"/>
    </source>
</evidence>
<gene>
    <name evidence="8" type="ORF">HNV11_19315</name>
</gene>
<name>A0A6M5YEG8_9BACT</name>
<keyword evidence="5" id="KW-0812">Transmembrane</keyword>
<dbReference type="GO" id="GO:0000155">
    <property type="term" value="F:phosphorelay sensor kinase activity"/>
    <property type="evidence" value="ECO:0007669"/>
    <property type="project" value="InterPro"/>
</dbReference>
<evidence type="ECO:0000259" key="7">
    <source>
        <dbReference type="PROSITE" id="PS50109"/>
    </source>
</evidence>
<dbReference type="InterPro" id="IPR036890">
    <property type="entry name" value="HATPase_C_sf"/>
</dbReference>
<dbReference type="Pfam" id="PF07495">
    <property type="entry name" value="Y_Y_Y"/>
    <property type="match status" value="1"/>
</dbReference>
<dbReference type="Gene3D" id="1.20.5.1930">
    <property type="match status" value="1"/>
</dbReference>
<keyword evidence="2" id="KW-0418">Kinase</keyword>
<dbReference type="GO" id="GO:0046983">
    <property type="term" value="F:protein dimerization activity"/>
    <property type="evidence" value="ECO:0007669"/>
    <property type="project" value="InterPro"/>
</dbReference>
<sequence>MNYRLWLTLSAAWLALSTQAQYRVRHYTLQDGLGNGGAYYLLKDSKRYLWFLSQDGITRFDGTRFVNYAPSTEPPDQNQSRPGPTGNTGNGLAETPNGDLWFGTEQCLNHYVRATNRFKTVFARDRNGKPIRTMTHVIDADSQEVWYINEAQGLMSFNWRTGRSKLHSSLLRHNPAHDIQYIKHRRESAEIWLLLPDNGVVCYNYRTKQSRSFFSSRTDNQAGAPRPFSTLYLASNGLVWLAYTDVLIALNPATGDSQTYPVPTAIGTSIPTAIVPDQRGQLWVPSGNAGIYIFGLAQRGWVASLHHNPYDPNSIASEAIPELLIDEENIVWCNADPAGLDQLIPDIHGVRHYNNDSLRQPTLSDHTVMQIEEDRHGQIWIGTYLNGIDVLNPKTDQIRHYAVSNEPGALPSKVIETLYKDRQKRIWVGSGRNDLSWYDETSDRFVRVTGAGSDSLPAGGRIYQLAERDDGQFFVSTLKGLYLLNPATNRFRLLADQDAWFTRALYYDQKRRWLFAGRRLHDLVCYEDLGNQIRVRYTALPAVSVYDISPDTDTSRLWVATLQGLYLLQAKDGKILRHWTERDGLPHHVVYSCLPDQAGNRWISTNRGIAVLNPHTGQIRRVHSIPPTEFNGNSFLKAQSGEFYFGSTIGLFRFDPLKQTARPHALSVALTGLLINDQPIQPDSNVTELNTLKLLPQQYTVTLQFGAIDYVSQGMNRYRYRLTGYDQDWVESGIVNTARYVNLPAGQYTFEVLAADAEGRWTPSARRLVVTVVPPFWQKSWFVALLVFLTGLIGYVSFRTYLVGQLRRQRREFKLQAVSQEAERERIARDLHDHIGPDLVALKLQLEAASEDVETEPTRLVLERTIEQADRIITDLRQISHALMPTGLQQQGLAMTLSKFVSQLNGGSGKPEINFTHALDEPLPESHQQALLQIAKELINNVLKHAQATVIDVELYEQNNEVFLTVSDNGRGYDPRVTSPATGIGLRNVRKTVNRLQGQFTILAKPTGGMSHQVVIKNKLIAPRRSSKSTGQP</sequence>
<evidence type="ECO:0000313" key="9">
    <source>
        <dbReference type="Proteomes" id="UP000502756"/>
    </source>
</evidence>
<dbReference type="InterPro" id="IPR003594">
    <property type="entry name" value="HATPase_dom"/>
</dbReference>
<dbReference type="KEGG" id="stae:HNV11_19315"/>
<dbReference type="InterPro" id="IPR011110">
    <property type="entry name" value="Reg_prop"/>
</dbReference>
<protein>
    <recommendedName>
        <fullName evidence="7">Histidine kinase domain-containing protein</fullName>
    </recommendedName>
</protein>
<dbReference type="Proteomes" id="UP000502756">
    <property type="component" value="Chromosome"/>
</dbReference>
<reference evidence="8 9" key="1">
    <citation type="submission" date="2020-05" db="EMBL/GenBank/DDBJ databases">
        <title>Genome sequencing of Spirosoma sp. TS118.</title>
        <authorList>
            <person name="Lee J.-H."/>
            <person name="Jeong S."/>
            <person name="Zhao L."/>
            <person name="Jung J.-H."/>
            <person name="Kim M.-K."/>
            <person name="Lim S."/>
        </authorList>
    </citation>
    <scope>NUCLEOTIDE SEQUENCE [LARGE SCALE GENOMIC DNA]</scope>
    <source>
        <strain evidence="8 9">TS118</strain>
    </source>
</reference>
<dbReference type="RefSeq" id="WP_171741220.1">
    <property type="nucleotide sequence ID" value="NZ_CP053435.1"/>
</dbReference>
<dbReference type="Pfam" id="PF07494">
    <property type="entry name" value="Reg_prop"/>
    <property type="match status" value="1"/>
</dbReference>
<dbReference type="SMART" id="SM00387">
    <property type="entry name" value="HATPase_c"/>
    <property type="match status" value="1"/>
</dbReference>
<keyword evidence="1" id="KW-0808">Transferase</keyword>
<dbReference type="AlphaFoldDB" id="A0A6M5YEG8"/>
<keyword evidence="6" id="KW-0732">Signal</keyword>
<dbReference type="SUPFAM" id="SSF63829">
    <property type="entry name" value="Calcium-dependent phosphotriesterase"/>
    <property type="match status" value="3"/>
</dbReference>
<dbReference type="InterPro" id="IPR005467">
    <property type="entry name" value="His_kinase_dom"/>
</dbReference>
<evidence type="ECO:0000256" key="1">
    <source>
        <dbReference type="ARBA" id="ARBA00022679"/>
    </source>
</evidence>
<dbReference type="EMBL" id="CP053435">
    <property type="protein sequence ID" value="QJW91372.1"/>
    <property type="molecule type" value="Genomic_DNA"/>
</dbReference>
<proteinExistence type="predicted"/>
<dbReference type="PROSITE" id="PS50109">
    <property type="entry name" value="HIS_KIN"/>
    <property type="match status" value="1"/>
</dbReference>
<keyword evidence="3" id="KW-0902">Two-component regulatory system</keyword>
<feature type="transmembrane region" description="Helical" evidence="5">
    <location>
        <begin position="781"/>
        <end position="802"/>
    </location>
</feature>
<dbReference type="CDD" id="cd16917">
    <property type="entry name" value="HATPase_UhpB-NarQ-NarX-like"/>
    <property type="match status" value="1"/>
</dbReference>
<feature type="compositionally biased region" description="Polar residues" evidence="4">
    <location>
        <begin position="74"/>
        <end position="87"/>
    </location>
</feature>
<keyword evidence="9" id="KW-1185">Reference proteome</keyword>
<accession>A0A6M5YEG8</accession>
<dbReference type="InterPro" id="IPR011712">
    <property type="entry name" value="Sig_transdc_His_kin_sub3_dim/P"/>
</dbReference>
<feature type="region of interest" description="Disordered" evidence="4">
    <location>
        <begin position="68"/>
        <end position="95"/>
    </location>
</feature>